<dbReference type="EMBL" id="JBHMCG010000012">
    <property type="protein sequence ID" value="MFB9571393.1"/>
    <property type="molecule type" value="Genomic_DNA"/>
</dbReference>
<dbReference type="InterPro" id="IPR001647">
    <property type="entry name" value="HTH_TetR"/>
</dbReference>
<dbReference type="PANTHER" id="PTHR30055">
    <property type="entry name" value="HTH-TYPE TRANSCRIPTIONAL REGULATOR RUTR"/>
    <property type="match status" value="1"/>
</dbReference>
<reference evidence="6 7" key="1">
    <citation type="submission" date="2024-09" db="EMBL/GenBank/DDBJ databases">
        <authorList>
            <person name="Sun Q."/>
            <person name="Mori K."/>
        </authorList>
    </citation>
    <scope>NUCLEOTIDE SEQUENCE [LARGE SCALE GENOMIC DNA]</scope>
    <source>
        <strain evidence="6 7">JCM 3331</strain>
    </source>
</reference>
<evidence type="ECO:0000256" key="3">
    <source>
        <dbReference type="ARBA" id="ARBA00023163"/>
    </source>
</evidence>
<accession>A0ABV5R0N0</accession>
<keyword evidence="2 4" id="KW-0238">DNA-binding</keyword>
<dbReference type="InterPro" id="IPR011075">
    <property type="entry name" value="TetR_C"/>
</dbReference>
<evidence type="ECO:0000313" key="7">
    <source>
        <dbReference type="Proteomes" id="UP001589710"/>
    </source>
</evidence>
<dbReference type="InterPro" id="IPR009057">
    <property type="entry name" value="Homeodomain-like_sf"/>
</dbReference>
<dbReference type="Gene3D" id="1.10.10.60">
    <property type="entry name" value="Homeodomain-like"/>
    <property type="match status" value="1"/>
</dbReference>
<keyword evidence="3" id="KW-0804">Transcription</keyword>
<proteinExistence type="predicted"/>
<keyword evidence="1" id="KW-0805">Transcription regulation</keyword>
<evidence type="ECO:0000259" key="5">
    <source>
        <dbReference type="PROSITE" id="PS50977"/>
    </source>
</evidence>
<dbReference type="RefSeq" id="WP_345510106.1">
    <property type="nucleotide sequence ID" value="NZ_BAAAXD010000006.1"/>
</dbReference>
<feature type="DNA-binding region" description="H-T-H motif" evidence="4">
    <location>
        <begin position="39"/>
        <end position="58"/>
    </location>
</feature>
<dbReference type="Gene3D" id="1.10.357.10">
    <property type="entry name" value="Tetracycline Repressor, domain 2"/>
    <property type="match status" value="1"/>
</dbReference>
<evidence type="ECO:0000256" key="4">
    <source>
        <dbReference type="PROSITE-ProRule" id="PRU00335"/>
    </source>
</evidence>
<dbReference type="PANTHER" id="PTHR30055:SF148">
    <property type="entry name" value="TETR-FAMILY TRANSCRIPTIONAL REGULATOR"/>
    <property type="match status" value="1"/>
</dbReference>
<dbReference type="Proteomes" id="UP001589710">
    <property type="component" value="Unassembled WGS sequence"/>
</dbReference>
<dbReference type="InterPro" id="IPR036271">
    <property type="entry name" value="Tet_transcr_reg_TetR-rel_C_sf"/>
</dbReference>
<evidence type="ECO:0000256" key="1">
    <source>
        <dbReference type="ARBA" id="ARBA00023015"/>
    </source>
</evidence>
<evidence type="ECO:0000256" key="2">
    <source>
        <dbReference type="ARBA" id="ARBA00023125"/>
    </source>
</evidence>
<dbReference type="PROSITE" id="PS50977">
    <property type="entry name" value="HTH_TETR_2"/>
    <property type="match status" value="1"/>
</dbReference>
<feature type="domain" description="HTH tetR-type" evidence="5">
    <location>
        <begin position="16"/>
        <end position="76"/>
    </location>
</feature>
<organism evidence="6 7">
    <name type="scientific">Streptomyces yanii</name>
    <dbReference type="NCBI Taxonomy" id="78510"/>
    <lineage>
        <taxon>Bacteria</taxon>
        <taxon>Bacillati</taxon>
        <taxon>Actinomycetota</taxon>
        <taxon>Actinomycetes</taxon>
        <taxon>Kitasatosporales</taxon>
        <taxon>Streptomycetaceae</taxon>
        <taxon>Streptomyces</taxon>
    </lineage>
</organism>
<gene>
    <name evidence="6" type="ORF">ACFFTL_03305</name>
</gene>
<protein>
    <submittedName>
        <fullName evidence="6">TetR/AcrR family transcriptional regulator</fullName>
    </submittedName>
</protein>
<name>A0ABV5R0N0_9ACTN</name>
<dbReference type="SUPFAM" id="SSF46689">
    <property type="entry name" value="Homeodomain-like"/>
    <property type="match status" value="1"/>
</dbReference>
<dbReference type="InterPro" id="IPR050109">
    <property type="entry name" value="HTH-type_TetR-like_transc_reg"/>
</dbReference>
<dbReference type="Pfam" id="PF16859">
    <property type="entry name" value="TetR_C_11"/>
    <property type="match status" value="1"/>
</dbReference>
<dbReference type="Pfam" id="PF00440">
    <property type="entry name" value="TetR_N"/>
    <property type="match status" value="1"/>
</dbReference>
<sequence>MGEEVEARKQSRRRGRVLEQAILDAAWAELSECGWDKFTIDGVAVRSGAAKSVIYRRWSGRVELARALMERGRATAPGDLESQGDLRSDLVAFLRGMALFLRGPFGSASRSIVIEGNATTHASVFGGEVLVAIVGELVEQARARGELHGSPSPLALNIGHAVLMWEFTFTRNPPTDDNLVEFVDTVWLPAIRQSSM</sequence>
<evidence type="ECO:0000313" key="6">
    <source>
        <dbReference type="EMBL" id="MFB9571393.1"/>
    </source>
</evidence>
<keyword evidence="7" id="KW-1185">Reference proteome</keyword>
<dbReference type="SUPFAM" id="SSF48498">
    <property type="entry name" value="Tetracyclin repressor-like, C-terminal domain"/>
    <property type="match status" value="1"/>
</dbReference>
<comment type="caution">
    <text evidence="6">The sequence shown here is derived from an EMBL/GenBank/DDBJ whole genome shotgun (WGS) entry which is preliminary data.</text>
</comment>